<name>A0ABY2VSA0_9GAMM</name>
<dbReference type="Proteomes" id="UP000307164">
    <property type="component" value="Unassembled WGS sequence"/>
</dbReference>
<reference evidence="1 2" key="1">
    <citation type="submission" date="2018-01" db="EMBL/GenBank/DDBJ databases">
        <authorList>
            <person name="Paulsen S."/>
            <person name="Gram L.K."/>
        </authorList>
    </citation>
    <scope>NUCLEOTIDE SEQUENCE [LARGE SCALE GENOMIC DNA]</scope>
    <source>
        <strain evidence="1 2">S3895</strain>
    </source>
</reference>
<evidence type="ECO:0000313" key="2">
    <source>
        <dbReference type="Proteomes" id="UP000307164"/>
    </source>
</evidence>
<reference evidence="2" key="2">
    <citation type="submission" date="2019-06" db="EMBL/GenBank/DDBJ databases">
        <title>Co-occurence of chitin degradation, pigmentation and bioactivity in marine Pseudoalteromonas.</title>
        <authorList>
            <person name="Sonnenschein E.C."/>
            <person name="Bech P.K."/>
        </authorList>
    </citation>
    <scope>NUCLEOTIDE SEQUENCE [LARGE SCALE GENOMIC DNA]</scope>
    <source>
        <strain evidence="2">S3895</strain>
    </source>
</reference>
<gene>
    <name evidence="1" type="ORF">CWC20_20355</name>
</gene>
<protein>
    <recommendedName>
        <fullName evidence="3">Integrase</fullName>
    </recommendedName>
</protein>
<dbReference type="SUPFAM" id="SSF56349">
    <property type="entry name" value="DNA breaking-rejoining enzymes"/>
    <property type="match status" value="1"/>
</dbReference>
<evidence type="ECO:0008006" key="3">
    <source>
        <dbReference type="Google" id="ProtNLM"/>
    </source>
</evidence>
<evidence type="ECO:0000313" key="1">
    <source>
        <dbReference type="EMBL" id="TMO69763.1"/>
    </source>
</evidence>
<keyword evidence="2" id="KW-1185">Reference proteome</keyword>
<proteinExistence type="predicted"/>
<dbReference type="InterPro" id="IPR011010">
    <property type="entry name" value="DNA_brk_join_enz"/>
</dbReference>
<dbReference type="EMBL" id="PNBW01000157">
    <property type="protein sequence ID" value="TMO69763.1"/>
    <property type="molecule type" value="Genomic_DNA"/>
</dbReference>
<accession>A0ABY2VSA0</accession>
<comment type="caution">
    <text evidence="1">The sequence shown here is derived from an EMBL/GenBank/DDBJ whole genome shotgun (WGS) entry which is preliminary data.</text>
</comment>
<sequence>MLNDANVIKNRFDEDNCKKVTYSFRATFITSFTEQKLNKSLLQQIVGHLDQDKERMTNHYTKKFARGVIYKELREYKMPDIDYLLQLKHKANKTA</sequence>
<dbReference type="RefSeq" id="WP_138676837.1">
    <property type="nucleotide sequence ID" value="NZ_PNBW01000157.1"/>
</dbReference>
<organism evidence="1 2">
    <name type="scientific">Pseudoalteromonas aurantia</name>
    <dbReference type="NCBI Taxonomy" id="43654"/>
    <lineage>
        <taxon>Bacteria</taxon>
        <taxon>Pseudomonadati</taxon>
        <taxon>Pseudomonadota</taxon>
        <taxon>Gammaproteobacteria</taxon>
        <taxon>Alteromonadales</taxon>
        <taxon>Pseudoalteromonadaceae</taxon>
        <taxon>Pseudoalteromonas</taxon>
    </lineage>
</organism>